<sequence length="202" mass="22295">MSSQPSDDMPPAQGLRERKKARTKAAIQREAVRLFREQGYGATTVEQVAAAAEVAPSTVFRYFPTKQDLVIDSDYDHVFEVMMRGQSPDLSPNQAEHKAIHDILAEMTDEELAVQRDRLVLILSVPELWGASLGSVRKSMAVIAEQAAKRRGGDPADPRIRAYSGAAFGIMLMVGLDWTQNPEMDFASALEQALTHLPELDT</sequence>
<dbReference type="GO" id="GO:0000976">
    <property type="term" value="F:transcription cis-regulatory region binding"/>
    <property type="evidence" value="ECO:0007669"/>
    <property type="project" value="TreeGrafter"/>
</dbReference>
<evidence type="ECO:0000256" key="5">
    <source>
        <dbReference type="SAM" id="MobiDB-lite"/>
    </source>
</evidence>
<gene>
    <name evidence="7" type="ORF">F5544_33280</name>
</gene>
<dbReference type="GO" id="GO:0003700">
    <property type="term" value="F:DNA-binding transcription factor activity"/>
    <property type="evidence" value="ECO:0007669"/>
    <property type="project" value="TreeGrafter"/>
</dbReference>
<keyword evidence="1" id="KW-0805">Transcription regulation</keyword>
<name>A0A6G9YMS1_9NOCA</name>
<evidence type="ECO:0000313" key="7">
    <source>
        <dbReference type="EMBL" id="QIS14492.1"/>
    </source>
</evidence>
<dbReference type="SUPFAM" id="SSF46689">
    <property type="entry name" value="Homeodomain-like"/>
    <property type="match status" value="1"/>
</dbReference>
<dbReference type="KEGG" id="nah:F5544_33280"/>
<feature type="domain" description="HTH tetR-type" evidence="6">
    <location>
        <begin position="21"/>
        <end position="81"/>
    </location>
</feature>
<dbReference type="InterPro" id="IPR009057">
    <property type="entry name" value="Homeodomain-like_sf"/>
</dbReference>
<dbReference type="InterPro" id="IPR001647">
    <property type="entry name" value="HTH_TetR"/>
</dbReference>
<feature type="DNA-binding region" description="H-T-H motif" evidence="4">
    <location>
        <begin position="44"/>
        <end position="63"/>
    </location>
</feature>
<evidence type="ECO:0000256" key="1">
    <source>
        <dbReference type="ARBA" id="ARBA00023015"/>
    </source>
</evidence>
<dbReference type="Pfam" id="PF17754">
    <property type="entry name" value="TetR_C_14"/>
    <property type="match status" value="1"/>
</dbReference>
<evidence type="ECO:0000256" key="3">
    <source>
        <dbReference type="ARBA" id="ARBA00023163"/>
    </source>
</evidence>
<dbReference type="PANTHER" id="PTHR30055:SF234">
    <property type="entry name" value="HTH-TYPE TRANSCRIPTIONAL REGULATOR BETI"/>
    <property type="match status" value="1"/>
</dbReference>
<evidence type="ECO:0000256" key="2">
    <source>
        <dbReference type="ARBA" id="ARBA00023125"/>
    </source>
</evidence>
<dbReference type="Gene3D" id="1.10.10.60">
    <property type="entry name" value="Homeodomain-like"/>
    <property type="match status" value="1"/>
</dbReference>
<organism evidence="7 8">
    <name type="scientific">Nocardia arthritidis</name>
    <dbReference type="NCBI Taxonomy" id="228602"/>
    <lineage>
        <taxon>Bacteria</taxon>
        <taxon>Bacillati</taxon>
        <taxon>Actinomycetota</taxon>
        <taxon>Actinomycetes</taxon>
        <taxon>Mycobacteriales</taxon>
        <taxon>Nocardiaceae</taxon>
        <taxon>Nocardia</taxon>
    </lineage>
</organism>
<dbReference type="Pfam" id="PF00440">
    <property type="entry name" value="TetR_N"/>
    <property type="match status" value="1"/>
</dbReference>
<evidence type="ECO:0000256" key="4">
    <source>
        <dbReference type="PROSITE-ProRule" id="PRU00335"/>
    </source>
</evidence>
<dbReference type="AlphaFoldDB" id="A0A6G9YMS1"/>
<dbReference type="EMBL" id="CP046172">
    <property type="protein sequence ID" value="QIS14492.1"/>
    <property type="molecule type" value="Genomic_DNA"/>
</dbReference>
<evidence type="ECO:0000259" key="6">
    <source>
        <dbReference type="PROSITE" id="PS50977"/>
    </source>
</evidence>
<dbReference type="PRINTS" id="PR00455">
    <property type="entry name" value="HTHTETR"/>
</dbReference>
<keyword evidence="2 4" id="KW-0238">DNA-binding</keyword>
<dbReference type="RefSeq" id="WP_167476896.1">
    <property type="nucleotide sequence ID" value="NZ_CP046172.1"/>
</dbReference>
<dbReference type="PROSITE" id="PS50977">
    <property type="entry name" value="HTH_TETR_2"/>
    <property type="match status" value="1"/>
</dbReference>
<dbReference type="PANTHER" id="PTHR30055">
    <property type="entry name" value="HTH-TYPE TRANSCRIPTIONAL REGULATOR RUTR"/>
    <property type="match status" value="1"/>
</dbReference>
<proteinExistence type="predicted"/>
<dbReference type="InterPro" id="IPR050109">
    <property type="entry name" value="HTH-type_TetR-like_transc_reg"/>
</dbReference>
<keyword evidence="8" id="KW-1185">Reference proteome</keyword>
<feature type="region of interest" description="Disordered" evidence="5">
    <location>
        <begin position="1"/>
        <end position="22"/>
    </location>
</feature>
<keyword evidence="3" id="KW-0804">Transcription</keyword>
<reference evidence="7 8" key="1">
    <citation type="journal article" date="2019" name="ACS Chem. Biol.">
        <title>Identification and Mobilization of a Cryptic Antibiotic Biosynthesis Gene Locus from a Human-Pathogenic Nocardia Isolate.</title>
        <authorList>
            <person name="Herisse M."/>
            <person name="Ishida K."/>
            <person name="Porter J.L."/>
            <person name="Howden B."/>
            <person name="Hertweck C."/>
            <person name="Stinear T.P."/>
            <person name="Pidot S.J."/>
        </authorList>
    </citation>
    <scope>NUCLEOTIDE SEQUENCE [LARGE SCALE GENOMIC DNA]</scope>
    <source>
        <strain evidence="7 8">AUSMDU00012717</strain>
    </source>
</reference>
<dbReference type="Gene3D" id="1.10.357.10">
    <property type="entry name" value="Tetracycline Repressor, domain 2"/>
    <property type="match status" value="1"/>
</dbReference>
<accession>A0A6G9YMS1</accession>
<dbReference type="Proteomes" id="UP000503540">
    <property type="component" value="Chromosome"/>
</dbReference>
<evidence type="ECO:0000313" key="8">
    <source>
        <dbReference type="Proteomes" id="UP000503540"/>
    </source>
</evidence>
<protein>
    <submittedName>
        <fullName evidence="7">TetR family transcriptional regulator</fullName>
    </submittedName>
</protein>
<dbReference type="InterPro" id="IPR041347">
    <property type="entry name" value="MftR_C"/>
</dbReference>